<feature type="transmembrane region" description="Helical" evidence="1">
    <location>
        <begin position="214"/>
        <end position="234"/>
    </location>
</feature>
<sequence>MVANGAAFLAPARTVAFNHEIEEKTSIRVIGRMVKMTKQIKLKMFVLFYLIAFGIMLTPEKVEAQSNASVTFSVQQVFESDVQGVEQTFLYQLKALKDSSSVPDSQYTNEFELTGSTSHSMVLSFTEPGVYQYELFQVLPDKLIKGYTYDRRHLTIEVTVSYDRNRDLQALMIAKDGTGYKVKELSFFNTFKGDKVAGLPDKDGKLPQTGEERAFFLLVIGLVIFWCGGLILAYKHIFKTSSES</sequence>
<name>A0A430AP30_9ENTE</name>
<keyword evidence="1" id="KW-1133">Transmembrane helix</keyword>
<evidence type="ECO:0000256" key="1">
    <source>
        <dbReference type="SAM" id="Phobius"/>
    </source>
</evidence>
<feature type="domain" description="Streptococcal pilin isopeptide linkage" evidence="2">
    <location>
        <begin position="86"/>
        <end position="192"/>
    </location>
</feature>
<gene>
    <name evidence="3" type="ORF">CBF29_10845</name>
</gene>
<dbReference type="Proteomes" id="UP000287605">
    <property type="component" value="Unassembled WGS sequence"/>
</dbReference>
<dbReference type="EMBL" id="NGKA01000018">
    <property type="protein sequence ID" value="RSU09859.1"/>
    <property type="molecule type" value="Genomic_DNA"/>
</dbReference>
<feature type="transmembrane region" description="Helical" evidence="1">
    <location>
        <begin position="42"/>
        <end position="59"/>
    </location>
</feature>
<organism evidence="3 4">
    <name type="scientific">Vagococcus elongatus</name>
    <dbReference type="NCBI Taxonomy" id="180344"/>
    <lineage>
        <taxon>Bacteria</taxon>
        <taxon>Bacillati</taxon>
        <taxon>Bacillota</taxon>
        <taxon>Bacilli</taxon>
        <taxon>Lactobacillales</taxon>
        <taxon>Enterococcaceae</taxon>
        <taxon>Vagococcus</taxon>
    </lineage>
</organism>
<keyword evidence="1" id="KW-0812">Transmembrane</keyword>
<dbReference type="Pfam" id="PF12892">
    <property type="entry name" value="FctA"/>
    <property type="match status" value="1"/>
</dbReference>
<dbReference type="NCBIfam" id="TIGR01167">
    <property type="entry name" value="LPXTG_anchor"/>
    <property type="match status" value="1"/>
</dbReference>
<dbReference type="NCBIfam" id="TIGR03786">
    <property type="entry name" value="strep_pil_rpt"/>
    <property type="match status" value="1"/>
</dbReference>
<keyword evidence="4" id="KW-1185">Reference proteome</keyword>
<dbReference type="Gene3D" id="2.60.40.3050">
    <property type="match status" value="1"/>
</dbReference>
<evidence type="ECO:0000259" key="2">
    <source>
        <dbReference type="Pfam" id="PF12892"/>
    </source>
</evidence>
<dbReference type="InterPro" id="IPR038174">
    <property type="entry name" value="Strep_pil_link_sf"/>
</dbReference>
<evidence type="ECO:0000313" key="3">
    <source>
        <dbReference type="EMBL" id="RSU09859.1"/>
    </source>
</evidence>
<accession>A0A430AP30</accession>
<proteinExistence type="predicted"/>
<protein>
    <recommendedName>
        <fullName evidence="2">Streptococcal pilin isopeptide linkage domain-containing protein</fullName>
    </recommendedName>
</protein>
<evidence type="ECO:0000313" key="4">
    <source>
        <dbReference type="Proteomes" id="UP000287605"/>
    </source>
</evidence>
<comment type="caution">
    <text evidence="3">The sequence shown here is derived from an EMBL/GenBank/DDBJ whole genome shotgun (WGS) entry which is preliminary data.</text>
</comment>
<keyword evidence="1" id="KW-0472">Membrane</keyword>
<dbReference type="OrthoDB" id="2200467at2"/>
<reference evidence="3 4" key="1">
    <citation type="submission" date="2017-05" db="EMBL/GenBank/DDBJ databases">
        <title>Vagococcus spp. assemblies.</title>
        <authorList>
            <person name="Gulvik C.A."/>
        </authorList>
    </citation>
    <scope>NUCLEOTIDE SEQUENCE [LARGE SCALE GENOMIC DNA]</scope>
    <source>
        <strain evidence="3 4">CCUG 51432</strain>
    </source>
</reference>
<dbReference type="InterPro" id="IPR022464">
    <property type="entry name" value="Strep_pil_isopept_link"/>
</dbReference>
<dbReference type="AlphaFoldDB" id="A0A430AP30"/>